<reference evidence="2" key="1">
    <citation type="journal article" date="2020" name="New Phytol.">
        <title>Comparative genomics reveals dynamic genome evolution in host specialist ectomycorrhizal fungi.</title>
        <authorList>
            <person name="Lofgren L.A."/>
            <person name="Nguyen N.H."/>
            <person name="Vilgalys R."/>
            <person name="Ruytinx J."/>
            <person name="Liao H.L."/>
            <person name="Branco S."/>
            <person name="Kuo A."/>
            <person name="LaButti K."/>
            <person name="Lipzen A."/>
            <person name="Andreopoulos W."/>
            <person name="Pangilinan J."/>
            <person name="Riley R."/>
            <person name="Hundley H."/>
            <person name="Na H."/>
            <person name="Barry K."/>
            <person name="Grigoriev I.V."/>
            <person name="Stajich J.E."/>
            <person name="Kennedy P.G."/>
        </authorList>
    </citation>
    <scope>NUCLEOTIDE SEQUENCE</scope>
    <source>
        <strain evidence="2">MN1</strain>
    </source>
</reference>
<name>A0A9P7J5S2_9AGAM</name>
<dbReference type="Proteomes" id="UP000807769">
    <property type="component" value="Unassembled WGS sequence"/>
</dbReference>
<dbReference type="EMBL" id="JABBWG010000057">
    <property type="protein sequence ID" value="KAG1804539.1"/>
    <property type="molecule type" value="Genomic_DNA"/>
</dbReference>
<gene>
    <name evidence="2" type="ORF">BJ212DRAFT_1486659</name>
</gene>
<feature type="region of interest" description="Disordered" evidence="1">
    <location>
        <begin position="60"/>
        <end position="156"/>
    </location>
</feature>
<accession>A0A9P7J5S2</accession>
<dbReference type="GeneID" id="64635162"/>
<comment type="caution">
    <text evidence="2">The sequence shown here is derived from an EMBL/GenBank/DDBJ whole genome shotgun (WGS) entry which is preliminary data.</text>
</comment>
<evidence type="ECO:0000256" key="1">
    <source>
        <dbReference type="SAM" id="MobiDB-lite"/>
    </source>
</evidence>
<sequence>MTQQMADQFGATIYSPPPSYMDLYSVVPSDDFIHKQTNIKATSRNVSIAREANICCQAHTVPSPQPAQSASPLTSLTDGHGVTVSSDTSSLTLPHVNSRHSSPLPGGSGASSNSSSLPLLLPNSHQTSPFSASPVSSDTTSLPLSHQSLPFLGDPPSQHPAHLNDLFYAHSSTQPPWPGHDTTHNFNFMIDDSFPSMLLSDPVMGMTAASGQNETQWANPLPPLNLIPPTPLKDIDNTALHGTLGSNTFTRVSSQQLDLSYYPSNAHT</sequence>
<keyword evidence="3" id="KW-1185">Reference proteome</keyword>
<organism evidence="2 3">
    <name type="scientific">Suillus subaureus</name>
    <dbReference type="NCBI Taxonomy" id="48587"/>
    <lineage>
        <taxon>Eukaryota</taxon>
        <taxon>Fungi</taxon>
        <taxon>Dikarya</taxon>
        <taxon>Basidiomycota</taxon>
        <taxon>Agaricomycotina</taxon>
        <taxon>Agaricomycetes</taxon>
        <taxon>Agaricomycetidae</taxon>
        <taxon>Boletales</taxon>
        <taxon>Suillineae</taxon>
        <taxon>Suillaceae</taxon>
        <taxon>Suillus</taxon>
    </lineage>
</organism>
<feature type="compositionally biased region" description="Low complexity" evidence="1">
    <location>
        <begin position="101"/>
        <end position="124"/>
    </location>
</feature>
<protein>
    <submittedName>
        <fullName evidence="2">Uncharacterized protein</fullName>
    </submittedName>
</protein>
<feature type="compositionally biased region" description="Polar residues" evidence="1">
    <location>
        <begin position="125"/>
        <end position="148"/>
    </location>
</feature>
<dbReference type="RefSeq" id="XP_041187019.1">
    <property type="nucleotide sequence ID" value="XM_041341146.1"/>
</dbReference>
<proteinExistence type="predicted"/>
<dbReference type="AlphaFoldDB" id="A0A9P7J5S2"/>
<evidence type="ECO:0000313" key="2">
    <source>
        <dbReference type="EMBL" id="KAG1804539.1"/>
    </source>
</evidence>
<evidence type="ECO:0000313" key="3">
    <source>
        <dbReference type="Proteomes" id="UP000807769"/>
    </source>
</evidence>
<feature type="compositionally biased region" description="Low complexity" evidence="1">
    <location>
        <begin position="82"/>
        <end position="93"/>
    </location>
</feature>